<dbReference type="AlphaFoldDB" id="A0A397G5M5"/>
<protein>
    <submittedName>
        <fullName evidence="2">Uncharacterized protein</fullName>
    </submittedName>
</protein>
<evidence type="ECO:0000256" key="1">
    <source>
        <dbReference type="SAM" id="MobiDB-lite"/>
    </source>
</evidence>
<feature type="compositionally biased region" description="Basic and acidic residues" evidence="1">
    <location>
        <begin position="67"/>
        <end position="87"/>
    </location>
</feature>
<sequence length="87" mass="9725">MREKRCLQKNTFRKLSSGFDVLLEIIINGVLKAADSAEGMKETATLLITKCPRNSDQQHRVLIGREAISKKHENSAEEGSLNKEEGL</sequence>
<reference evidence="2 3" key="1">
    <citation type="submission" date="2018-08" db="EMBL/GenBank/DDBJ databases">
        <title>Genome and evolution of the arbuscular mycorrhizal fungus Diversispora epigaea (formerly Glomus versiforme) and its bacterial endosymbionts.</title>
        <authorList>
            <person name="Sun X."/>
            <person name="Fei Z."/>
            <person name="Harrison M."/>
        </authorList>
    </citation>
    <scope>NUCLEOTIDE SEQUENCE [LARGE SCALE GENOMIC DNA]</scope>
    <source>
        <strain evidence="2 3">IT104</strain>
    </source>
</reference>
<gene>
    <name evidence="2" type="ORF">Glove_714g10</name>
</gene>
<accession>A0A397G5M5</accession>
<proteinExistence type="predicted"/>
<comment type="caution">
    <text evidence="2">The sequence shown here is derived from an EMBL/GenBank/DDBJ whole genome shotgun (WGS) entry which is preliminary data.</text>
</comment>
<dbReference type="Proteomes" id="UP000266861">
    <property type="component" value="Unassembled WGS sequence"/>
</dbReference>
<feature type="region of interest" description="Disordered" evidence="1">
    <location>
        <begin position="66"/>
        <end position="87"/>
    </location>
</feature>
<evidence type="ECO:0000313" key="2">
    <source>
        <dbReference type="EMBL" id="RHZ44656.1"/>
    </source>
</evidence>
<organism evidence="2 3">
    <name type="scientific">Diversispora epigaea</name>
    <dbReference type="NCBI Taxonomy" id="1348612"/>
    <lineage>
        <taxon>Eukaryota</taxon>
        <taxon>Fungi</taxon>
        <taxon>Fungi incertae sedis</taxon>
        <taxon>Mucoromycota</taxon>
        <taxon>Glomeromycotina</taxon>
        <taxon>Glomeromycetes</taxon>
        <taxon>Diversisporales</taxon>
        <taxon>Diversisporaceae</taxon>
        <taxon>Diversispora</taxon>
    </lineage>
</organism>
<keyword evidence="3" id="KW-1185">Reference proteome</keyword>
<dbReference type="EMBL" id="PQFF01000567">
    <property type="protein sequence ID" value="RHZ44656.1"/>
    <property type="molecule type" value="Genomic_DNA"/>
</dbReference>
<name>A0A397G5M5_9GLOM</name>
<evidence type="ECO:0000313" key="3">
    <source>
        <dbReference type="Proteomes" id="UP000266861"/>
    </source>
</evidence>